<dbReference type="InterPro" id="IPR001387">
    <property type="entry name" value="Cro/C1-type_HTH"/>
</dbReference>
<feature type="domain" description="HTH cro/C1-type" evidence="1">
    <location>
        <begin position="2"/>
        <end position="49"/>
    </location>
</feature>
<evidence type="ECO:0000313" key="2">
    <source>
        <dbReference type="EMBL" id="HIQ71752.1"/>
    </source>
</evidence>
<dbReference type="Proteomes" id="UP000886887">
    <property type="component" value="Unassembled WGS sequence"/>
</dbReference>
<dbReference type="CDD" id="cd00093">
    <property type="entry name" value="HTH_XRE"/>
    <property type="match status" value="1"/>
</dbReference>
<dbReference type="PANTHER" id="PTHR33516">
    <property type="entry name" value="LEXA REPRESSOR"/>
    <property type="match status" value="1"/>
</dbReference>
<name>A0A9D1CQQ9_9FIRM</name>
<evidence type="ECO:0000313" key="3">
    <source>
        <dbReference type="Proteomes" id="UP000886887"/>
    </source>
</evidence>
<dbReference type="InterPro" id="IPR036286">
    <property type="entry name" value="LexA/Signal_pep-like_sf"/>
</dbReference>
<dbReference type="Gene3D" id="1.10.260.40">
    <property type="entry name" value="lambda repressor-like DNA-binding domains"/>
    <property type="match status" value="1"/>
</dbReference>
<gene>
    <name evidence="2" type="ORF">IAB73_06045</name>
</gene>
<comment type="caution">
    <text evidence="2">The sequence shown here is derived from an EMBL/GenBank/DDBJ whole genome shotgun (WGS) entry which is preliminary data.</text>
</comment>
<dbReference type="Pfam" id="PF01381">
    <property type="entry name" value="HTH_3"/>
    <property type="match status" value="1"/>
</dbReference>
<dbReference type="InterPro" id="IPR050077">
    <property type="entry name" value="LexA_repressor"/>
</dbReference>
<dbReference type="Gene3D" id="2.10.109.10">
    <property type="entry name" value="Umud Fragment, subunit A"/>
    <property type="match status" value="1"/>
</dbReference>
<organism evidence="2 3">
    <name type="scientific">Candidatus Onthenecus intestinigallinarum</name>
    <dbReference type="NCBI Taxonomy" id="2840875"/>
    <lineage>
        <taxon>Bacteria</taxon>
        <taxon>Bacillati</taxon>
        <taxon>Bacillota</taxon>
        <taxon>Clostridia</taxon>
        <taxon>Eubacteriales</taxon>
        <taxon>Candidatus Onthenecus</taxon>
    </lineage>
</organism>
<protein>
    <submittedName>
        <fullName evidence="2">Helix-turn-helix domain-containing protein</fullName>
    </submittedName>
</protein>
<dbReference type="InterPro" id="IPR010982">
    <property type="entry name" value="Lambda_DNA-bd_dom_sf"/>
</dbReference>
<dbReference type="GO" id="GO:0003677">
    <property type="term" value="F:DNA binding"/>
    <property type="evidence" value="ECO:0007669"/>
    <property type="project" value="InterPro"/>
</dbReference>
<dbReference type="PANTHER" id="PTHR33516:SF2">
    <property type="entry name" value="LEXA REPRESSOR-RELATED"/>
    <property type="match status" value="1"/>
</dbReference>
<dbReference type="Pfam" id="PF00717">
    <property type="entry name" value="Peptidase_S24"/>
    <property type="match status" value="1"/>
</dbReference>
<dbReference type="SUPFAM" id="SSF51306">
    <property type="entry name" value="LexA/Signal peptidase"/>
    <property type="match status" value="1"/>
</dbReference>
<evidence type="ECO:0000259" key="1">
    <source>
        <dbReference type="PROSITE" id="PS50943"/>
    </source>
</evidence>
<dbReference type="SUPFAM" id="SSF47413">
    <property type="entry name" value="lambda repressor-like DNA-binding domains"/>
    <property type="match status" value="1"/>
</dbReference>
<reference evidence="2" key="1">
    <citation type="submission" date="2020-10" db="EMBL/GenBank/DDBJ databases">
        <authorList>
            <person name="Gilroy R."/>
        </authorList>
    </citation>
    <scope>NUCLEOTIDE SEQUENCE</scope>
    <source>
        <strain evidence="2">ChiSxjej2B14-6234</strain>
    </source>
</reference>
<dbReference type="CDD" id="cd06529">
    <property type="entry name" value="S24_LexA-like"/>
    <property type="match status" value="1"/>
</dbReference>
<dbReference type="AlphaFoldDB" id="A0A9D1CQQ9"/>
<dbReference type="PROSITE" id="PS50943">
    <property type="entry name" value="HTH_CROC1"/>
    <property type="match status" value="1"/>
</dbReference>
<dbReference type="InterPro" id="IPR039418">
    <property type="entry name" value="LexA-like"/>
</dbReference>
<sequence>MGLTVEEVSRALGKNRATVYRYERGDIEDLPTTALEPLSRVLQTTPSYLAGWTEDVDGIEGLLAVRSRRVPLVGAIACGEPICAPEIEVLEVEADLQCDCAMVCRGDSMTGARIYDGDIVYLRRQEDVEDGQIAAVSIDGELTLKRVFKVRDLDDEGRVIYRTELRAENPRYAPIRLGGPGETRRADILGLAVAFRSRLT</sequence>
<accession>A0A9D1CQQ9</accession>
<proteinExistence type="predicted"/>
<reference evidence="2" key="2">
    <citation type="journal article" date="2021" name="PeerJ">
        <title>Extensive microbial diversity within the chicken gut microbiome revealed by metagenomics and culture.</title>
        <authorList>
            <person name="Gilroy R."/>
            <person name="Ravi A."/>
            <person name="Getino M."/>
            <person name="Pursley I."/>
            <person name="Horton D.L."/>
            <person name="Alikhan N.F."/>
            <person name="Baker D."/>
            <person name="Gharbi K."/>
            <person name="Hall N."/>
            <person name="Watson M."/>
            <person name="Adriaenssens E.M."/>
            <person name="Foster-Nyarko E."/>
            <person name="Jarju S."/>
            <person name="Secka A."/>
            <person name="Antonio M."/>
            <person name="Oren A."/>
            <person name="Chaudhuri R.R."/>
            <person name="La Ragione R."/>
            <person name="Hildebrand F."/>
            <person name="Pallen M.J."/>
        </authorList>
    </citation>
    <scope>NUCLEOTIDE SEQUENCE</scope>
    <source>
        <strain evidence="2">ChiSxjej2B14-6234</strain>
    </source>
</reference>
<dbReference type="InterPro" id="IPR015927">
    <property type="entry name" value="Peptidase_S24_S26A/B/C"/>
</dbReference>
<dbReference type="EMBL" id="DVFJ01000017">
    <property type="protein sequence ID" value="HIQ71752.1"/>
    <property type="molecule type" value="Genomic_DNA"/>
</dbReference>